<sequence>MTIEQDDMLLTPEAKVAIAISCHIFQDRLGEKIHLADKIAEAQLAELLKHRLDRPDREKIVRVLTELFGEYKDMSWRADQILALFPDIEEAREQLRVQVPNLIAEAKEQEKERICNEVERYFKYLKDEKPPIMIADTFELKAWWQALKEGK</sequence>
<gene>
    <name evidence="1" type="ORF">S01H1_35597</name>
</gene>
<reference evidence="1" key="1">
    <citation type="journal article" date="2014" name="Front. Microbiol.">
        <title>High frequency of phylogenetically diverse reductive dehalogenase-homologous genes in deep subseafloor sedimentary metagenomes.</title>
        <authorList>
            <person name="Kawai M."/>
            <person name="Futagami T."/>
            <person name="Toyoda A."/>
            <person name="Takaki Y."/>
            <person name="Nishi S."/>
            <person name="Hori S."/>
            <person name="Arai W."/>
            <person name="Tsubouchi T."/>
            <person name="Morono Y."/>
            <person name="Uchiyama I."/>
            <person name="Ito T."/>
            <person name="Fujiyama A."/>
            <person name="Inagaki F."/>
            <person name="Takami H."/>
        </authorList>
    </citation>
    <scope>NUCLEOTIDE SEQUENCE</scope>
    <source>
        <strain evidence="1">Expedition CK06-06</strain>
    </source>
</reference>
<name>X0VJE7_9ZZZZ</name>
<accession>X0VJE7</accession>
<dbReference type="EMBL" id="BARS01022248">
    <property type="protein sequence ID" value="GAG12608.1"/>
    <property type="molecule type" value="Genomic_DNA"/>
</dbReference>
<dbReference type="AlphaFoldDB" id="X0VJE7"/>
<comment type="caution">
    <text evidence="1">The sequence shown here is derived from an EMBL/GenBank/DDBJ whole genome shotgun (WGS) entry which is preliminary data.</text>
</comment>
<evidence type="ECO:0000313" key="1">
    <source>
        <dbReference type="EMBL" id="GAG12608.1"/>
    </source>
</evidence>
<proteinExistence type="predicted"/>
<protein>
    <submittedName>
        <fullName evidence="1">Uncharacterized protein</fullName>
    </submittedName>
</protein>
<organism evidence="1">
    <name type="scientific">marine sediment metagenome</name>
    <dbReference type="NCBI Taxonomy" id="412755"/>
    <lineage>
        <taxon>unclassified sequences</taxon>
        <taxon>metagenomes</taxon>
        <taxon>ecological metagenomes</taxon>
    </lineage>
</organism>